<dbReference type="GO" id="GO:0004298">
    <property type="term" value="F:threonine-type endopeptidase activity"/>
    <property type="evidence" value="ECO:0007669"/>
    <property type="project" value="UniProtKB-KW"/>
</dbReference>
<dbReference type="CDD" id="cd01906">
    <property type="entry name" value="proteasome_protease_HslV"/>
    <property type="match status" value="1"/>
</dbReference>
<sequence length="279" mass="29491">MPFFTPGDDPGPSFSSLVRRLGLSPETPSSDVGARLAVTHATTVVAIRFVDGVVIAGDRRATSGNLISHRAIEKVFPADRYSGVAIAGAAGPAMEMVKLFQLQLEHYEKVEGSQLSLEGKANQLGQMVRSNLPAAMQGLAVVPIFAGYDLGRQTGRLFQYDVTGGRYEESNHASSGSGSLHAGTVVKLGFREGLTRNESVDLAISALFQAADEDSATGGPDLVRGIYPVIATITAEGFTRVPDGEIADRFTGLLDVLASREIGITRLPENSTETGGDQR</sequence>
<evidence type="ECO:0000256" key="7">
    <source>
        <dbReference type="ARBA" id="ARBA00022942"/>
    </source>
</evidence>
<keyword evidence="7" id="KW-0647">Proteasome</keyword>
<dbReference type="InterPro" id="IPR023333">
    <property type="entry name" value="Proteasome_suB-type"/>
</dbReference>
<gene>
    <name evidence="8" type="ORF">UFOPK1835_02013</name>
</gene>
<name>A0A6J6IHK0_9ZZZZ</name>
<dbReference type="InterPro" id="IPR022483">
    <property type="entry name" value="PSB_actinobac"/>
</dbReference>
<dbReference type="GO" id="GO:0010498">
    <property type="term" value="P:proteasomal protein catabolic process"/>
    <property type="evidence" value="ECO:0007669"/>
    <property type="project" value="InterPro"/>
</dbReference>
<dbReference type="Gene3D" id="3.60.20.10">
    <property type="entry name" value="Glutamine Phosphoribosylpyrophosphate, subunit 1, domain 1"/>
    <property type="match status" value="1"/>
</dbReference>
<dbReference type="PANTHER" id="PTHR32194:SF0">
    <property type="entry name" value="ATP-DEPENDENT PROTEASE SUBUNIT HSLV"/>
    <property type="match status" value="1"/>
</dbReference>
<dbReference type="NCBIfam" id="TIGR03690">
    <property type="entry name" value="20S_bact_beta"/>
    <property type="match status" value="1"/>
</dbReference>
<dbReference type="Pfam" id="PF00227">
    <property type="entry name" value="Proteasome"/>
    <property type="match status" value="1"/>
</dbReference>
<evidence type="ECO:0000256" key="2">
    <source>
        <dbReference type="ARBA" id="ARBA00012039"/>
    </source>
</evidence>
<reference evidence="8" key="1">
    <citation type="submission" date="2020-05" db="EMBL/GenBank/DDBJ databases">
        <authorList>
            <person name="Chiriac C."/>
            <person name="Salcher M."/>
            <person name="Ghai R."/>
            <person name="Kavagutti S V."/>
        </authorList>
    </citation>
    <scope>NUCLEOTIDE SEQUENCE</scope>
</reference>
<dbReference type="InterPro" id="IPR029055">
    <property type="entry name" value="Ntn_hydrolases_N"/>
</dbReference>
<comment type="catalytic activity">
    <reaction evidence="1">
        <text>Cleavage of peptide bonds with very broad specificity.</text>
        <dbReference type="EC" id="3.4.25.1"/>
    </reaction>
</comment>
<dbReference type="InterPro" id="IPR000243">
    <property type="entry name" value="Pept_T1A_subB"/>
</dbReference>
<dbReference type="InterPro" id="IPR001353">
    <property type="entry name" value="Proteasome_sua/b"/>
</dbReference>
<keyword evidence="4" id="KW-0645">Protease</keyword>
<proteinExistence type="predicted"/>
<keyword evidence="5" id="KW-0888">Threonine protease</keyword>
<dbReference type="GO" id="GO:0005737">
    <property type="term" value="C:cytoplasm"/>
    <property type="evidence" value="ECO:0007669"/>
    <property type="project" value="TreeGrafter"/>
</dbReference>
<evidence type="ECO:0000256" key="3">
    <source>
        <dbReference type="ARBA" id="ARBA00022490"/>
    </source>
</evidence>
<evidence type="ECO:0000256" key="1">
    <source>
        <dbReference type="ARBA" id="ARBA00001198"/>
    </source>
</evidence>
<accession>A0A6J6IHK0</accession>
<dbReference type="EC" id="3.4.25.1" evidence="2"/>
<dbReference type="SUPFAM" id="SSF56235">
    <property type="entry name" value="N-terminal nucleophile aminohydrolases (Ntn hydrolases)"/>
    <property type="match status" value="1"/>
</dbReference>
<dbReference type="PROSITE" id="PS51476">
    <property type="entry name" value="PROTEASOME_BETA_2"/>
    <property type="match status" value="1"/>
</dbReference>
<organism evidence="8">
    <name type="scientific">freshwater metagenome</name>
    <dbReference type="NCBI Taxonomy" id="449393"/>
    <lineage>
        <taxon>unclassified sequences</taxon>
        <taxon>metagenomes</taxon>
        <taxon>ecological metagenomes</taxon>
    </lineage>
</organism>
<dbReference type="PRINTS" id="PR00141">
    <property type="entry name" value="PROTEASOME"/>
</dbReference>
<evidence type="ECO:0000256" key="5">
    <source>
        <dbReference type="ARBA" id="ARBA00022698"/>
    </source>
</evidence>
<dbReference type="AlphaFoldDB" id="A0A6J6IHK0"/>
<dbReference type="GO" id="GO:0019774">
    <property type="term" value="C:proteasome core complex, beta-subunit complex"/>
    <property type="evidence" value="ECO:0007669"/>
    <property type="project" value="UniProtKB-ARBA"/>
</dbReference>
<evidence type="ECO:0000256" key="6">
    <source>
        <dbReference type="ARBA" id="ARBA00022801"/>
    </source>
</evidence>
<dbReference type="EMBL" id="CAEZUP010000128">
    <property type="protein sequence ID" value="CAB4623960.1"/>
    <property type="molecule type" value="Genomic_DNA"/>
</dbReference>
<evidence type="ECO:0000313" key="8">
    <source>
        <dbReference type="EMBL" id="CAB4623960.1"/>
    </source>
</evidence>
<evidence type="ECO:0000256" key="4">
    <source>
        <dbReference type="ARBA" id="ARBA00022670"/>
    </source>
</evidence>
<protein>
    <recommendedName>
        <fullName evidence="2">proteasome endopeptidase complex</fullName>
        <ecNumber evidence="2">3.4.25.1</ecNumber>
    </recommendedName>
</protein>
<dbReference type="PANTHER" id="PTHR32194">
    <property type="entry name" value="METALLOPROTEASE TLDD"/>
    <property type="match status" value="1"/>
</dbReference>
<keyword evidence="6" id="KW-0378">Hydrolase</keyword>
<keyword evidence="3" id="KW-0963">Cytoplasm</keyword>